<proteinExistence type="predicted"/>
<accession>A0ACC2EZZ9</accession>
<comment type="caution">
    <text evidence="1">The sequence shown here is derived from an EMBL/GenBank/DDBJ whole genome shotgun (WGS) entry which is preliminary data.</text>
</comment>
<reference evidence="1" key="1">
    <citation type="submission" date="2021-05" db="EMBL/GenBank/DDBJ databases">
        <authorList>
            <person name="Pan Q."/>
            <person name="Jouanno E."/>
            <person name="Zahm M."/>
            <person name="Klopp C."/>
            <person name="Cabau C."/>
            <person name="Louis A."/>
            <person name="Berthelot C."/>
            <person name="Parey E."/>
            <person name="Roest Crollius H."/>
            <person name="Montfort J."/>
            <person name="Robinson-Rechavi M."/>
            <person name="Bouchez O."/>
            <person name="Lampietro C."/>
            <person name="Lopez Roques C."/>
            <person name="Donnadieu C."/>
            <person name="Postlethwait J."/>
            <person name="Bobe J."/>
            <person name="Dillon D."/>
            <person name="Chandos A."/>
            <person name="von Hippel F."/>
            <person name="Guiguen Y."/>
        </authorList>
    </citation>
    <scope>NUCLEOTIDE SEQUENCE</scope>
    <source>
        <strain evidence="1">YG-Jan2019</strain>
    </source>
</reference>
<sequence length="179" mass="19972">MKKRNTSEQNCHKSFQINVTSGTGNSSIADRRRILSISFISPHPLSSVTTKPYILCFDLYGEARPSERVKMSLNSILSAEAVENAVKEFQAPESFSFKKFFQLCGLSSKSPKEVKDVFLILDSDNSGYIEEAELKFFLQRFVPGARTLTDAECKGFMSAADDDNDGRIGVEEFLSMVQS</sequence>
<evidence type="ECO:0000313" key="1">
    <source>
        <dbReference type="EMBL" id="KAJ7984688.1"/>
    </source>
</evidence>
<protein>
    <submittedName>
        <fullName evidence="1">Uncharacterized protein</fullName>
    </submittedName>
</protein>
<dbReference type="Proteomes" id="UP001157502">
    <property type="component" value="Chromosome 37"/>
</dbReference>
<keyword evidence="2" id="KW-1185">Reference proteome</keyword>
<name>A0ACC2EZZ9_DALPE</name>
<gene>
    <name evidence="1" type="ORF">DPEC_G00357350</name>
</gene>
<evidence type="ECO:0000313" key="2">
    <source>
        <dbReference type="Proteomes" id="UP001157502"/>
    </source>
</evidence>
<organism evidence="1 2">
    <name type="scientific">Dallia pectoralis</name>
    <name type="common">Alaska blackfish</name>
    <dbReference type="NCBI Taxonomy" id="75939"/>
    <lineage>
        <taxon>Eukaryota</taxon>
        <taxon>Metazoa</taxon>
        <taxon>Chordata</taxon>
        <taxon>Craniata</taxon>
        <taxon>Vertebrata</taxon>
        <taxon>Euteleostomi</taxon>
        <taxon>Actinopterygii</taxon>
        <taxon>Neopterygii</taxon>
        <taxon>Teleostei</taxon>
        <taxon>Protacanthopterygii</taxon>
        <taxon>Esociformes</taxon>
        <taxon>Umbridae</taxon>
        <taxon>Dallia</taxon>
    </lineage>
</organism>
<dbReference type="EMBL" id="CM055764">
    <property type="protein sequence ID" value="KAJ7984688.1"/>
    <property type="molecule type" value="Genomic_DNA"/>
</dbReference>